<reference evidence="2 3" key="1">
    <citation type="submission" date="2019-01" db="EMBL/GenBank/DDBJ databases">
        <authorList>
            <consortium name="Pathogen Informatics"/>
        </authorList>
    </citation>
    <scope>NUCLEOTIDE SEQUENCE [LARGE SCALE GENOMIC DNA]</scope>
    <source>
        <strain evidence="2 3">NCTC10168</strain>
    </source>
</reference>
<keyword evidence="1" id="KW-0175">Coiled coil</keyword>
<dbReference type="AlphaFoldDB" id="A0A449B484"/>
<feature type="coiled-coil region" evidence="1">
    <location>
        <begin position="183"/>
        <end position="214"/>
    </location>
</feature>
<protein>
    <submittedName>
        <fullName evidence="2">Uncharacterized protein</fullName>
    </submittedName>
</protein>
<dbReference type="NCBIfam" id="NF045893">
    <property type="entry name" value="ICE_Mbov_0398"/>
    <property type="match status" value="1"/>
</dbReference>
<proteinExistence type="predicted"/>
<dbReference type="Proteomes" id="UP000290243">
    <property type="component" value="Chromosome"/>
</dbReference>
<organism evidence="2 3">
    <name type="scientific">Mycoplasmopsis maculosa</name>
    <dbReference type="NCBI Taxonomy" id="114885"/>
    <lineage>
        <taxon>Bacteria</taxon>
        <taxon>Bacillati</taxon>
        <taxon>Mycoplasmatota</taxon>
        <taxon>Mycoplasmoidales</taxon>
        <taxon>Metamycoplasmataceae</taxon>
        <taxon>Mycoplasmopsis</taxon>
    </lineage>
</organism>
<accession>A0A449B484</accession>
<dbReference type="OrthoDB" id="396278at2"/>
<evidence type="ECO:0000313" key="3">
    <source>
        <dbReference type="Proteomes" id="UP000290243"/>
    </source>
</evidence>
<dbReference type="EMBL" id="LR215037">
    <property type="protein sequence ID" value="VEU75379.1"/>
    <property type="molecule type" value="Genomic_DNA"/>
</dbReference>
<evidence type="ECO:0000313" key="2">
    <source>
        <dbReference type="EMBL" id="VEU75379.1"/>
    </source>
</evidence>
<dbReference type="RefSeq" id="WP_027122590.1">
    <property type="nucleotide sequence ID" value="NZ_LR215037.1"/>
</dbReference>
<gene>
    <name evidence="2" type="ORF">NCTC10168_00297</name>
</gene>
<name>A0A449B484_9BACT</name>
<dbReference type="KEGG" id="mmau:NCTC10168_00297"/>
<sequence length="221" mass="25945">MAKQSAKIAKLMSFFKDADQEFKNLLNYDILYADYILKGGRPKTNTNGEVRGYFRFTNIDDILNYKKWENSIDARGIARQREINNLVRKGILESEAIRSIKTFKSEIRYAFSKAIFASISPFYNKIEKRGLIQETKLNILEYKINLILNILLGKVILSEDKDLYESLTINDIELEPKLFKLIKNDFNSKVDEKIEKLRDAQNEIETNNEEYLEDIFFKSKQ</sequence>
<evidence type="ECO:0000256" key="1">
    <source>
        <dbReference type="SAM" id="Coils"/>
    </source>
</evidence>
<keyword evidence="3" id="KW-1185">Reference proteome</keyword>